<evidence type="ECO:0000313" key="4">
    <source>
        <dbReference type="EMBL" id="MBT1695646.1"/>
    </source>
</evidence>
<feature type="domain" description="MBG" evidence="2">
    <location>
        <begin position="614"/>
        <end position="684"/>
    </location>
</feature>
<feature type="chain" id="PRO_5042911304" evidence="1">
    <location>
        <begin position="26"/>
        <end position="847"/>
    </location>
</feature>
<evidence type="ECO:0000256" key="1">
    <source>
        <dbReference type="SAM" id="SignalP"/>
    </source>
</evidence>
<feature type="signal peptide" evidence="1">
    <location>
        <begin position="1"/>
        <end position="25"/>
    </location>
</feature>
<dbReference type="InterPro" id="IPR026444">
    <property type="entry name" value="Secre_tail"/>
</dbReference>
<evidence type="ECO:0000259" key="3">
    <source>
        <dbReference type="Pfam" id="PF18962"/>
    </source>
</evidence>
<dbReference type="SUPFAM" id="SSF110296">
    <property type="entry name" value="Oligoxyloglucan reducing end-specific cellobiohydrolase"/>
    <property type="match status" value="2"/>
</dbReference>
<protein>
    <submittedName>
        <fullName evidence="4">T9SS type A sorting domain-containing protein</fullName>
    </submittedName>
</protein>
<evidence type="ECO:0000259" key="2">
    <source>
        <dbReference type="Pfam" id="PF18887"/>
    </source>
</evidence>
<dbReference type="Gene3D" id="2.130.10.10">
    <property type="entry name" value="YVTN repeat-like/Quinoprotein amine dehydrogenase"/>
    <property type="match status" value="2"/>
</dbReference>
<dbReference type="InterPro" id="IPR015943">
    <property type="entry name" value="WD40/YVTN_repeat-like_dom_sf"/>
</dbReference>
<dbReference type="NCBIfam" id="TIGR04183">
    <property type="entry name" value="Por_Secre_tail"/>
    <property type="match status" value="1"/>
</dbReference>
<dbReference type="Pfam" id="PF18887">
    <property type="entry name" value="MBG_3"/>
    <property type="match status" value="2"/>
</dbReference>
<keyword evidence="5" id="KW-1185">Reference proteome</keyword>
<comment type="caution">
    <text evidence="4">The sequence shown here is derived from an EMBL/GenBank/DDBJ whole genome shotgun (WGS) entry which is preliminary data.</text>
</comment>
<accession>A0AAP2GH44</accession>
<dbReference type="AlphaFoldDB" id="A0AAP2GH44"/>
<dbReference type="Proteomes" id="UP001319200">
    <property type="component" value="Unassembled WGS sequence"/>
</dbReference>
<name>A0AAP2GH44_9BACT</name>
<proteinExistence type="predicted"/>
<dbReference type="Pfam" id="PF18962">
    <property type="entry name" value="Por_Secre_tail"/>
    <property type="match status" value="1"/>
</dbReference>
<feature type="domain" description="Secretion system C-terminal sorting" evidence="3">
    <location>
        <begin position="772"/>
        <end position="845"/>
    </location>
</feature>
<dbReference type="RefSeq" id="WP_254160192.1">
    <property type="nucleotide sequence ID" value="NZ_JAHESF010000002.1"/>
</dbReference>
<reference evidence="4 5" key="1">
    <citation type="submission" date="2021-05" db="EMBL/GenBank/DDBJ databases">
        <title>A Polyphasic approach of four new species of the genus Ohtaekwangia: Ohtaekwangia histidinii sp. nov., Ohtaekwangia cretensis sp. nov., Ohtaekwangia indiensis sp. nov., Ohtaekwangia reichenbachii sp. nov. from diverse environment.</title>
        <authorList>
            <person name="Octaviana S."/>
        </authorList>
    </citation>
    <scope>NUCLEOTIDE SEQUENCE [LARGE SCALE GENOMIC DNA]</scope>
    <source>
        <strain evidence="4 5">PWU4</strain>
    </source>
</reference>
<sequence length="847" mass="91779">MISILRFKRPLAILLLITASVSLQAQGDFWTKTQGPYGVNLWAALVTSNGTYFGGSGNGKIFRKLPGKDRWDVVLTTTGTILSIAEYNSTIYASDADGMLVTSTDNGNSWQSIATGLPEATQIRSIALNDNGNLFIGTGDGVYKRVAGASPGTFSWEHKPFPTQYGMFTFSICNNKHGVMYAGTGRGIYRSDNQGDTWTLSAMDETANSIMSLATNDKGDVYAGTAEQGLFINYADDGQDNTWVSIGGDVFVGKQIRRVTVLGGSKVFVSIAGSGTYYSNTDTAWKLLIAQDSRAGIFHDQVTGQLVMATLNGLWTSPYGDTFSFSQVGLPMDISFLSSYQSKLIAMADGNTRLFETADRGNTWTHIFSNSEGSVTCYAEKDNGDKFVGCTGGFNNSPWVSAYIYLDGIGKRDWFSLGFPASVTSINTVYITSKDSIYAGTNAGLFRIHTKTYEVSLVSKIASGVNIRSLAELPGGYLYAATNDGLYISADNGLHWTVQKLDNITINDLALRSEHQAYVATSAGLYFINGLAAEPVAVGGFNKGLFTDVAWDDRGHLYAVGDKSVYYAVDQNSSWQTQISGVENYDYARLHVMGNDVYLSTNVGVHKHTFALPAQVTLSGLGTFNYNGQPRAATATTVPAGLTVNILYNGKPDVPVEGGSYQVIASIDDPLYVGKAEGRITLEKIAAEITLTGLGNRTYNGSPIFVTAQTIPAGLPLIITYNEKTAQPTEIGEYYVRAVIDHPSYKGEAAGDMIIQDAVMGTEKTTEHAWMIYPVPAHSIVVIESNHEAMRSIALYDVMGRPLQQVNFNKPVTSHHLDVSQFPAGTLLMKIVTDKNEQIIRKIQIVR</sequence>
<keyword evidence="1" id="KW-0732">Signal</keyword>
<dbReference type="EMBL" id="JAHESF010000002">
    <property type="protein sequence ID" value="MBT1695646.1"/>
    <property type="molecule type" value="Genomic_DNA"/>
</dbReference>
<dbReference type="InterPro" id="IPR043772">
    <property type="entry name" value="MBG_3"/>
</dbReference>
<organism evidence="4 5">
    <name type="scientific">Chryseosolibacter histidini</name>
    <dbReference type="NCBI Taxonomy" id="2782349"/>
    <lineage>
        <taxon>Bacteria</taxon>
        <taxon>Pseudomonadati</taxon>
        <taxon>Bacteroidota</taxon>
        <taxon>Cytophagia</taxon>
        <taxon>Cytophagales</taxon>
        <taxon>Chryseotaleaceae</taxon>
        <taxon>Chryseosolibacter</taxon>
    </lineage>
</organism>
<gene>
    <name evidence="4" type="ORF">KK083_02080</name>
</gene>
<evidence type="ECO:0000313" key="5">
    <source>
        <dbReference type="Proteomes" id="UP001319200"/>
    </source>
</evidence>
<feature type="domain" description="MBG" evidence="2">
    <location>
        <begin position="687"/>
        <end position="758"/>
    </location>
</feature>